<dbReference type="InterPro" id="IPR036388">
    <property type="entry name" value="WH-like_DNA-bd_sf"/>
</dbReference>
<sequence>MQSEPSQIRYLSMNDLHRDTRDAWLQRAFASLEQHTFVDLETRFLSIAEQDYETLIIGGNDPVRAARFLRTNRPILARKVKIALMHGSLASKRAKAINAGFDDVFDSARMSPEEAVARCAAILSRYQAAAHQARAEQELASSLERVAHLQLLGKRERQLLTLLVNRLDEPVSHYKLRAELGHGGDEMSYNYLKVLASNLRAKLKPPYVLVPGGQGSYKITSL</sequence>
<accession>A0A117UX10</accession>
<dbReference type="GO" id="GO:0003677">
    <property type="term" value="F:DNA binding"/>
    <property type="evidence" value="ECO:0007669"/>
    <property type="project" value="InterPro"/>
</dbReference>
<dbReference type="AlphaFoldDB" id="A0A117UX10"/>
<keyword evidence="2" id="KW-1185">Reference proteome</keyword>
<dbReference type="Proteomes" id="UP000058012">
    <property type="component" value="Unassembled WGS sequence"/>
</dbReference>
<dbReference type="Gene3D" id="1.10.10.10">
    <property type="entry name" value="Winged helix-like DNA-binding domain superfamily/Winged helix DNA-binding domain"/>
    <property type="match status" value="1"/>
</dbReference>
<dbReference type="RefSeq" id="WP_067906583.1">
    <property type="nucleotide sequence ID" value="NZ_KQ954244.1"/>
</dbReference>
<name>A0A117UX10_9SPHN</name>
<protein>
    <submittedName>
        <fullName evidence="1">Uncharacterized protein</fullName>
    </submittedName>
</protein>
<organism evidence="1 2">
    <name type="scientific">Novosphingobium fuchskuhlense</name>
    <dbReference type="NCBI Taxonomy" id="1117702"/>
    <lineage>
        <taxon>Bacteria</taxon>
        <taxon>Pseudomonadati</taxon>
        <taxon>Pseudomonadota</taxon>
        <taxon>Alphaproteobacteria</taxon>
        <taxon>Sphingomonadales</taxon>
        <taxon>Sphingomonadaceae</taxon>
        <taxon>Novosphingobium</taxon>
    </lineage>
</organism>
<gene>
    <name evidence="1" type="ORF">AQZ52_03905</name>
</gene>
<dbReference type="EMBL" id="LLZS01000003">
    <property type="protein sequence ID" value="KUR72413.1"/>
    <property type="molecule type" value="Genomic_DNA"/>
</dbReference>
<dbReference type="SUPFAM" id="SSF46894">
    <property type="entry name" value="C-terminal effector domain of the bipartite response regulators"/>
    <property type="match status" value="1"/>
</dbReference>
<comment type="caution">
    <text evidence="1">The sequence shown here is derived from an EMBL/GenBank/DDBJ whole genome shotgun (WGS) entry which is preliminary data.</text>
</comment>
<dbReference type="OrthoDB" id="7502056at2"/>
<evidence type="ECO:0000313" key="1">
    <source>
        <dbReference type="EMBL" id="KUR72413.1"/>
    </source>
</evidence>
<proteinExistence type="predicted"/>
<evidence type="ECO:0000313" key="2">
    <source>
        <dbReference type="Proteomes" id="UP000058012"/>
    </source>
</evidence>
<dbReference type="STRING" id="1117702.AQZ52_03905"/>
<dbReference type="GO" id="GO:0006355">
    <property type="term" value="P:regulation of DNA-templated transcription"/>
    <property type="evidence" value="ECO:0007669"/>
    <property type="project" value="InterPro"/>
</dbReference>
<reference evidence="1 2" key="1">
    <citation type="submission" date="2015-10" db="EMBL/GenBank/DDBJ databases">
        <title>Draft genome sequence of Novosphingobium fuchskuhlense DSM 25065 isolated from a surface water sample of the southwest basin of Lake Grosse Fuchskuhle.</title>
        <authorList>
            <person name="Ruckert C."/>
            <person name="Winkler A."/>
            <person name="Glaeser J."/>
            <person name="Grossart H.-P."/>
            <person name="Kalinowski J."/>
            <person name="Glaeser S."/>
        </authorList>
    </citation>
    <scope>NUCLEOTIDE SEQUENCE [LARGE SCALE GENOMIC DNA]</scope>
    <source>
        <strain evidence="1 2">FNE08-7</strain>
    </source>
</reference>
<dbReference type="InterPro" id="IPR016032">
    <property type="entry name" value="Sig_transdc_resp-reg_C-effctor"/>
</dbReference>